<name>A0A852YU04_9ACTN</name>
<evidence type="ECO:0000313" key="3">
    <source>
        <dbReference type="Proteomes" id="UP000548304"/>
    </source>
</evidence>
<gene>
    <name evidence="2" type="ORF">FHR84_000526</name>
</gene>
<dbReference type="Proteomes" id="UP000548304">
    <property type="component" value="Unassembled WGS sequence"/>
</dbReference>
<evidence type="ECO:0000313" key="2">
    <source>
        <dbReference type="EMBL" id="NYH77212.1"/>
    </source>
</evidence>
<dbReference type="CDD" id="cd00085">
    <property type="entry name" value="HNHc"/>
    <property type="match status" value="1"/>
</dbReference>
<dbReference type="AlphaFoldDB" id="A0A852YU04"/>
<evidence type="ECO:0000256" key="1">
    <source>
        <dbReference type="SAM" id="Phobius"/>
    </source>
</evidence>
<organism evidence="2 3">
    <name type="scientific">Actinopolyspora biskrensis</name>
    <dbReference type="NCBI Taxonomy" id="1470178"/>
    <lineage>
        <taxon>Bacteria</taxon>
        <taxon>Bacillati</taxon>
        <taxon>Actinomycetota</taxon>
        <taxon>Actinomycetes</taxon>
        <taxon>Actinopolysporales</taxon>
        <taxon>Actinopolysporaceae</taxon>
        <taxon>Actinopolyspora</taxon>
    </lineage>
</organism>
<keyword evidence="3" id="KW-1185">Reference proteome</keyword>
<reference evidence="2 3" key="1">
    <citation type="submission" date="2020-07" db="EMBL/GenBank/DDBJ databases">
        <title>Genomic Encyclopedia of Type Strains, Phase III (KMG-III): the genomes of soil and plant-associated and newly described type strains.</title>
        <authorList>
            <person name="Whitman W."/>
        </authorList>
    </citation>
    <scope>NUCLEOTIDE SEQUENCE [LARGE SCALE GENOMIC DNA]</scope>
    <source>
        <strain evidence="2 3">CECT 8576</strain>
    </source>
</reference>
<comment type="caution">
    <text evidence="2">The sequence shown here is derived from an EMBL/GenBank/DDBJ whole genome shotgun (WGS) entry which is preliminary data.</text>
</comment>
<keyword evidence="1" id="KW-1133">Transmembrane helix</keyword>
<dbReference type="InterPro" id="IPR003615">
    <property type="entry name" value="HNH_nuc"/>
</dbReference>
<keyword evidence="1" id="KW-0812">Transmembrane</keyword>
<accession>A0A852YU04</accession>
<feature type="transmembrane region" description="Helical" evidence="1">
    <location>
        <begin position="304"/>
        <end position="326"/>
    </location>
</feature>
<proteinExistence type="predicted"/>
<protein>
    <recommendedName>
        <fullName evidence="4">HNH endonuclease</fullName>
    </recommendedName>
</protein>
<dbReference type="EMBL" id="JACBYW010000001">
    <property type="protein sequence ID" value="NYH77212.1"/>
    <property type="molecule type" value="Genomic_DNA"/>
</dbReference>
<evidence type="ECO:0008006" key="4">
    <source>
        <dbReference type="Google" id="ProtNLM"/>
    </source>
</evidence>
<sequence>MGDRSYSAATEAAIFAVSLKCYYPGCTIPSVSFLGDNTQKKNVQIAHIVAVSPEGPRYRPISKADRDDFENLILLCGGHHPRVDKKSNEHEYTEELLREWKQENEKGIRSKIDGIDRLTEERLNEMLTTAAESTKDEILASLEDLKDVSEGAAELLRSLFEEIENHYIDSDSIEMLYMASERLSFLEEGSAQLHQASVNLGDLESNSNAMINAADKISSIDIGELLSFSQKLEQLNDDYASVIRNSPDISDISSSIESAGRSAISDINGSIESAGKAVVAEIEKKSKLIDIGERPVYVDHEQRWKFGLVGFMLGVLAVLVTVIILASNGVI</sequence>
<dbReference type="RefSeq" id="WP_179533790.1">
    <property type="nucleotide sequence ID" value="NZ_JACBYW010000001.1"/>
</dbReference>
<keyword evidence="1" id="KW-0472">Membrane</keyword>